<dbReference type="AlphaFoldDB" id="A0A9P7NA42"/>
<dbReference type="PANTHER" id="PTHR35179:SF2">
    <property type="entry name" value="START DOMAIN-CONTAINING PROTEIN"/>
    <property type="match status" value="1"/>
</dbReference>
<evidence type="ECO:0000313" key="3">
    <source>
        <dbReference type="Proteomes" id="UP000748025"/>
    </source>
</evidence>
<evidence type="ECO:0008006" key="4">
    <source>
        <dbReference type="Google" id="ProtNLM"/>
    </source>
</evidence>
<name>A0A9P7NA42_9HYPO</name>
<evidence type="ECO:0000256" key="1">
    <source>
        <dbReference type="SAM" id="MobiDB-lite"/>
    </source>
</evidence>
<dbReference type="PANTHER" id="PTHR35179">
    <property type="entry name" value="PROTEIN CBG02620"/>
    <property type="match status" value="1"/>
</dbReference>
<proteinExistence type="predicted"/>
<dbReference type="OrthoDB" id="420564at2759"/>
<dbReference type="Proteomes" id="UP000748025">
    <property type="component" value="Unassembled WGS sequence"/>
</dbReference>
<organism evidence="2 3">
    <name type="scientific">Claviceps pusilla</name>
    <dbReference type="NCBI Taxonomy" id="123648"/>
    <lineage>
        <taxon>Eukaryota</taxon>
        <taxon>Fungi</taxon>
        <taxon>Dikarya</taxon>
        <taxon>Ascomycota</taxon>
        <taxon>Pezizomycotina</taxon>
        <taxon>Sordariomycetes</taxon>
        <taxon>Hypocreomycetidae</taxon>
        <taxon>Hypocreales</taxon>
        <taxon>Clavicipitaceae</taxon>
        <taxon>Claviceps</taxon>
    </lineage>
</organism>
<protein>
    <recommendedName>
        <fullName evidence="4">Geranylgeranyl pyrophosphate synthetase</fullName>
    </recommendedName>
</protein>
<gene>
    <name evidence="2" type="ORF">E4U43_001558</name>
</gene>
<sequence length="372" mass="41585">MASHKLSTITRSSLQHLTPSGDAYITNVKSLSSYSWIDTPKPTIAVPGCPPLWNPPEPAPALERDSGLYYIAENAVRLPASPIEPMFRALYVTNPSFDLRSIDVISGRHHIRKLLSFINPGSMRGTIKAFTMKLELVRNTLLLCPHDAPATEYIAPHDFRGYGHEFEKVYTTSQIADSTSHHRIISYRFCGLNIMIRHETDAYVNPRGEAVDSGDGLSDRLDSPPLSPAEKPSPAANNCLTELTVLQEGKTIPLESTLEIKTRSASKRLPLHDAAAQLWVSQTPKLVRAYHHRARFLKPPVEDVRAEIQAWEHNNQENLRTLGALINKIIMVMKECGGRGRLQYDVATDSLLIFRDEGAGMLPDDLYSKWDE</sequence>
<accession>A0A9P7NA42</accession>
<feature type="region of interest" description="Disordered" evidence="1">
    <location>
        <begin position="207"/>
        <end position="236"/>
    </location>
</feature>
<keyword evidence="3" id="KW-1185">Reference proteome</keyword>
<reference evidence="2" key="1">
    <citation type="journal article" date="2020" name="bioRxiv">
        <title>Whole genome comparisons of ergot fungi reveals the divergence and evolution of species within the genus Claviceps are the result of varying mechanisms driving genome evolution and host range expansion.</title>
        <authorList>
            <person name="Wyka S.A."/>
            <person name="Mondo S.J."/>
            <person name="Liu M."/>
            <person name="Dettman J."/>
            <person name="Nalam V."/>
            <person name="Broders K.D."/>
        </authorList>
    </citation>
    <scope>NUCLEOTIDE SEQUENCE</scope>
    <source>
        <strain evidence="2">CCC 602</strain>
    </source>
</reference>
<dbReference type="EMBL" id="SRPW01001511">
    <property type="protein sequence ID" value="KAG6000590.1"/>
    <property type="molecule type" value="Genomic_DNA"/>
</dbReference>
<comment type="caution">
    <text evidence="2">The sequence shown here is derived from an EMBL/GenBank/DDBJ whole genome shotgun (WGS) entry which is preliminary data.</text>
</comment>
<evidence type="ECO:0000313" key="2">
    <source>
        <dbReference type="EMBL" id="KAG6000590.1"/>
    </source>
</evidence>